<dbReference type="Pfam" id="PF01609">
    <property type="entry name" value="DDE_Tnp_1"/>
    <property type="match status" value="1"/>
</dbReference>
<dbReference type="Proteomes" id="UP000245469">
    <property type="component" value="Unassembled WGS sequence"/>
</dbReference>
<keyword evidence="3" id="KW-1185">Reference proteome</keyword>
<proteinExistence type="predicted"/>
<dbReference type="GO" id="GO:0003677">
    <property type="term" value="F:DNA binding"/>
    <property type="evidence" value="ECO:0007669"/>
    <property type="project" value="InterPro"/>
</dbReference>
<dbReference type="RefSeq" id="WP_109773498.1">
    <property type="nucleotide sequence ID" value="NZ_QGDQ01000005.1"/>
</dbReference>
<dbReference type="PANTHER" id="PTHR30007">
    <property type="entry name" value="PHP DOMAIN PROTEIN"/>
    <property type="match status" value="1"/>
</dbReference>
<dbReference type="GO" id="GO:0004803">
    <property type="term" value="F:transposase activity"/>
    <property type="evidence" value="ECO:0007669"/>
    <property type="project" value="InterPro"/>
</dbReference>
<name>A0A316ACG4_9ACTN</name>
<dbReference type="NCBIfam" id="NF033580">
    <property type="entry name" value="transpos_IS5_3"/>
    <property type="match status" value="1"/>
</dbReference>
<organism evidence="2 3">
    <name type="scientific">Quadrisphaera granulorum</name>
    <dbReference type="NCBI Taxonomy" id="317664"/>
    <lineage>
        <taxon>Bacteria</taxon>
        <taxon>Bacillati</taxon>
        <taxon>Actinomycetota</taxon>
        <taxon>Actinomycetes</taxon>
        <taxon>Kineosporiales</taxon>
        <taxon>Kineosporiaceae</taxon>
        <taxon>Quadrisphaera</taxon>
    </lineage>
</organism>
<evidence type="ECO:0000259" key="1">
    <source>
        <dbReference type="Pfam" id="PF01609"/>
    </source>
</evidence>
<dbReference type="AlphaFoldDB" id="A0A316ACG4"/>
<dbReference type="GO" id="GO:0006313">
    <property type="term" value="P:DNA transposition"/>
    <property type="evidence" value="ECO:0007669"/>
    <property type="project" value="InterPro"/>
</dbReference>
<protein>
    <submittedName>
        <fullName evidence="2">Putative transposase of IS4/5 family DUF4096</fullName>
    </submittedName>
</protein>
<feature type="domain" description="Transposase IS4-like" evidence="1">
    <location>
        <begin position="107"/>
        <end position="255"/>
    </location>
</feature>
<dbReference type="EMBL" id="QGDQ01000005">
    <property type="protein sequence ID" value="PWJ54958.1"/>
    <property type="molecule type" value="Genomic_DNA"/>
</dbReference>
<dbReference type="InterPro" id="IPR002559">
    <property type="entry name" value="Transposase_11"/>
</dbReference>
<comment type="caution">
    <text evidence="2">The sequence shown here is derived from an EMBL/GenBank/DDBJ whole genome shotgun (WGS) entry which is preliminary data.</text>
</comment>
<gene>
    <name evidence="2" type="ORF">BXY45_105167</name>
</gene>
<reference evidence="2 3" key="1">
    <citation type="submission" date="2018-03" db="EMBL/GenBank/DDBJ databases">
        <title>Genomic Encyclopedia of Archaeal and Bacterial Type Strains, Phase II (KMG-II): from individual species to whole genera.</title>
        <authorList>
            <person name="Goeker M."/>
        </authorList>
    </citation>
    <scope>NUCLEOTIDE SEQUENCE [LARGE SCALE GENOMIC DNA]</scope>
    <source>
        <strain evidence="2 3">DSM 44889</strain>
    </source>
</reference>
<evidence type="ECO:0000313" key="3">
    <source>
        <dbReference type="Proteomes" id="UP000245469"/>
    </source>
</evidence>
<dbReference type="OrthoDB" id="3213859at2"/>
<accession>A0A316ACG4</accession>
<evidence type="ECO:0000313" key="2">
    <source>
        <dbReference type="EMBL" id="PWJ54958.1"/>
    </source>
</evidence>
<sequence length="281" mass="30730">MPALPACILNPLRTQFLDLLHTALPPVPDTHPLGCHRPRIPDDVVFDHLISALVLGVGYEKIATDACSATTMRRRRDEWARAGIMAQLHTSVLTAYERLIGLELGHVCIDGCITKAPCGGQCAGRSPVDRGKGGMKRSQVTDGTGVPLAAVPAPANVPDHKLLAASLDNLKDLAPLGGDVTVHLDAGYDYAPCRQELDARGLAASISKRGTPIQVGRRWVVEAANSWMNDFAKLRRCTERTELAVQAYLDLAMAIVTLRALWRRAHKQYRWEGRPRSARLR</sequence>